<dbReference type="CDD" id="cd00433">
    <property type="entry name" value="Peptidase_M17"/>
    <property type="match status" value="1"/>
</dbReference>
<sequence>MEYLVKNSSPDKRRTGCVIVGIFDRRAPSADAGIIEKASGGSLAGVMRRGDMDGKLGQTVILHDVPGTAADRVMLVGLGRASGFDESAFRKAVAASARALRATGAVEAVSYLTRLEIKGRDAHWSVQQAALVTQAEYYRFDECRGEAAKADLPVYKLERLFFDVADKGGVSAGETGLREALAIGSGQQLAKDLGNSPGNLCTPTYLAEAAKKLGGTGERAAVKVKVLEEADMKKLGMGSLLSVSRGSREPAKLIVLEYLKGKKGDKPIALVGKGLTFDAGGISIKPSANMDEMKFDMCGGAAVLGTFKAVSELKLPINLVGVIAASENLPDGAAVKPGDVVTSMAGITIEVLNTDAEGRLILADALTYTERTFDPSICIDMATLTGACVVALGAYPSGLFCNTPALTRALSSAGEQIGDRVWELPMWSEYDEHIKSECADIANIATKGAGQAGATIGAVFLQRFARKMKWAHLDIAGTAWVGKKSSGRPVPLLVQYLLNVAGKKSEA</sequence>
<feature type="binding site" evidence="8">
    <location>
        <position position="355"/>
    </location>
    <ligand>
        <name>Mn(2+)</name>
        <dbReference type="ChEBI" id="CHEBI:29035"/>
        <label>1</label>
    </ligand>
</feature>
<evidence type="ECO:0000256" key="8">
    <source>
        <dbReference type="HAMAP-Rule" id="MF_00181"/>
    </source>
</evidence>
<evidence type="ECO:0000256" key="3">
    <source>
        <dbReference type="ARBA" id="ARBA00009528"/>
    </source>
</evidence>
<keyword evidence="8" id="KW-0479">Metal-binding</keyword>
<feature type="active site" evidence="8">
    <location>
        <position position="359"/>
    </location>
</feature>
<dbReference type="GO" id="GO:0030145">
    <property type="term" value="F:manganese ion binding"/>
    <property type="evidence" value="ECO:0007669"/>
    <property type="project" value="UniProtKB-UniRule"/>
</dbReference>
<dbReference type="Pfam" id="PF02789">
    <property type="entry name" value="Peptidase_M17_N"/>
    <property type="match status" value="1"/>
</dbReference>
<evidence type="ECO:0000256" key="6">
    <source>
        <dbReference type="ARBA" id="ARBA00022801"/>
    </source>
</evidence>
<evidence type="ECO:0000256" key="7">
    <source>
        <dbReference type="ARBA" id="ARBA00023211"/>
    </source>
</evidence>
<reference evidence="10 11" key="1">
    <citation type="submission" date="2019-03" db="EMBL/GenBank/DDBJ databases">
        <title>Genomic Encyclopedia of Type Strains, Phase IV (KMG-IV): sequencing the most valuable type-strain genomes for metagenomic binning, comparative biology and taxonomic classification.</title>
        <authorList>
            <person name="Goeker M."/>
        </authorList>
    </citation>
    <scope>NUCLEOTIDE SEQUENCE [LARGE SCALE GENOMIC DNA]</scope>
    <source>
        <strain evidence="10 11">DSM 26377</strain>
    </source>
</reference>
<protein>
    <recommendedName>
        <fullName evidence="8">Probable cytosol aminopeptidase</fullName>
        <ecNumber evidence="8">3.4.11.1</ecNumber>
    </recommendedName>
    <alternativeName>
        <fullName evidence="8">Leucine aminopeptidase</fullName>
        <shortName evidence="8">LAP</shortName>
        <ecNumber evidence="8">3.4.11.10</ecNumber>
    </alternativeName>
    <alternativeName>
        <fullName evidence="8">Leucyl aminopeptidase</fullName>
    </alternativeName>
</protein>
<comment type="similarity">
    <text evidence="3 8">Belongs to the peptidase M17 family.</text>
</comment>
<dbReference type="InterPro" id="IPR000819">
    <property type="entry name" value="Peptidase_M17_C"/>
</dbReference>
<dbReference type="GO" id="GO:0070006">
    <property type="term" value="F:metalloaminopeptidase activity"/>
    <property type="evidence" value="ECO:0007669"/>
    <property type="project" value="InterPro"/>
</dbReference>
<feature type="binding site" evidence="8">
    <location>
        <position position="273"/>
    </location>
    <ligand>
        <name>Mn(2+)</name>
        <dbReference type="ChEBI" id="CHEBI:29035"/>
        <label>2</label>
    </ligand>
</feature>
<dbReference type="Gene3D" id="3.40.630.10">
    <property type="entry name" value="Zn peptidases"/>
    <property type="match status" value="1"/>
</dbReference>
<dbReference type="RefSeq" id="WP_133883572.1">
    <property type="nucleotide sequence ID" value="NZ_MWIN01000003.1"/>
</dbReference>
<keyword evidence="11" id="KW-1185">Reference proteome</keyword>
<keyword evidence="6 8" id="KW-0378">Hydrolase</keyword>
<comment type="subcellular location">
    <subcellularLocation>
        <location evidence="8">Cytoplasm</location>
    </subcellularLocation>
</comment>
<organism evidence="10 11">
    <name type="scientific">Panacagrimonas perspica</name>
    <dbReference type="NCBI Taxonomy" id="381431"/>
    <lineage>
        <taxon>Bacteria</taxon>
        <taxon>Pseudomonadati</taxon>
        <taxon>Pseudomonadota</taxon>
        <taxon>Gammaproteobacteria</taxon>
        <taxon>Nevskiales</taxon>
        <taxon>Nevskiaceae</taxon>
        <taxon>Panacagrimonas</taxon>
    </lineage>
</organism>
<dbReference type="AlphaFoldDB" id="A0A4R7NTA7"/>
<dbReference type="InterPro" id="IPR008283">
    <property type="entry name" value="Peptidase_M17_N"/>
</dbReference>
<dbReference type="PANTHER" id="PTHR11963">
    <property type="entry name" value="LEUCINE AMINOPEPTIDASE-RELATED"/>
    <property type="match status" value="1"/>
</dbReference>
<evidence type="ECO:0000313" key="10">
    <source>
        <dbReference type="EMBL" id="TDU24148.1"/>
    </source>
</evidence>
<feature type="binding site" evidence="8">
    <location>
        <position position="357"/>
    </location>
    <ligand>
        <name>Mn(2+)</name>
        <dbReference type="ChEBI" id="CHEBI:29035"/>
        <label>1</label>
    </ligand>
</feature>
<evidence type="ECO:0000256" key="1">
    <source>
        <dbReference type="ARBA" id="ARBA00000135"/>
    </source>
</evidence>
<dbReference type="InterPro" id="IPR011356">
    <property type="entry name" value="Leucine_aapep/pepB"/>
</dbReference>
<accession>A0A4R7NTA7</accession>
<feature type="binding site" evidence="8">
    <location>
        <position position="278"/>
    </location>
    <ligand>
        <name>Mn(2+)</name>
        <dbReference type="ChEBI" id="CHEBI:29035"/>
        <label>2</label>
    </ligand>
</feature>
<dbReference type="SUPFAM" id="SSF53187">
    <property type="entry name" value="Zn-dependent exopeptidases"/>
    <property type="match status" value="1"/>
</dbReference>
<feature type="domain" description="Cytosol aminopeptidase" evidence="9">
    <location>
        <begin position="353"/>
        <end position="360"/>
    </location>
</feature>
<feature type="binding site" evidence="8">
    <location>
        <position position="278"/>
    </location>
    <ligand>
        <name>Mn(2+)</name>
        <dbReference type="ChEBI" id="CHEBI:29035"/>
        <label>1</label>
    </ligand>
</feature>
<dbReference type="Pfam" id="PF00883">
    <property type="entry name" value="Peptidase_M17"/>
    <property type="match status" value="1"/>
</dbReference>
<dbReference type="EMBL" id="SOBT01000012">
    <property type="protein sequence ID" value="TDU24148.1"/>
    <property type="molecule type" value="Genomic_DNA"/>
</dbReference>
<gene>
    <name evidence="8" type="primary">pepA</name>
    <name evidence="10" type="ORF">DFR24_4411</name>
</gene>
<dbReference type="Proteomes" id="UP000295341">
    <property type="component" value="Unassembled WGS sequence"/>
</dbReference>
<dbReference type="GO" id="GO:0005737">
    <property type="term" value="C:cytoplasm"/>
    <property type="evidence" value="ECO:0007669"/>
    <property type="project" value="UniProtKB-SubCell"/>
</dbReference>
<feature type="binding site" evidence="8">
    <location>
        <position position="296"/>
    </location>
    <ligand>
        <name>Mn(2+)</name>
        <dbReference type="ChEBI" id="CHEBI:29035"/>
        <label>2</label>
    </ligand>
</feature>
<keyword evidence="4 8" id="KW-0031">Aminopeptidase</keyword>
<dbReference type="NCBIfam" id="NF002074">
    <property type="entry name" value="PRK00913.1-4"/>
    <property type="match status" value="1"/>
</dbReference>
<comment type="cofactor">
    <cofactor evidence="8">
        <name>Mn(2+)</name>
        <dbReference type="ChEBI" id="CHEBI:29035"/>
    </cofactor>
    <text evidence="8">Binds 2 manganese ions per subunit.</text>
</comment>
<name>A0A4R7NTA7_9GAMM</name>
<evidence type="ECO:0000259" key="9">
    <source>
        <dbReference type="PROSITE" id="PS00631"/>
    </source>
</evidence>
<comment type="catalytic activity">
    <reaction evidence="2 8">
        <text>Release of an N-terminal amino acid, preferentially leucine, but not glutamic or aspartic acids.</text>
        <dbReference type="EC" id="3.4.11.10"/>
    </reaction>
</comment>
<comment type="caution">
    <text evidence="10">The sequence shown here is derived from an EMBL/GenBank/DDBJ whole genome shotgun (WGS) entry which is preliminary data.</text>
</comment>
<proteinExistence type="inferred from homology"/>
<dbReference type="InterPro" id="IPR043472">
    <property type="entry name" value="Macro_dom-like"/>
</dbReference>
<dbReference type="SUPFAM" id="SSF52949">
    <property type="entry name" value="Macro domain-like"/>
    <property type="match status" value="1"/>
</dbReference>
<evidence type="ECO:0000256" key="2">
    <source>
        <dbReference type="ARBA" id="ARBA00000967"/>
    </source>
</evidence>
<dbReference type="HAMAP" id="MF_00181">
    <property type="entry name" value="Cytosol_peptidase_M17"/>
    <property type="match status" value="1"/>
</dbReference>
<dbReference type="PANTHER" id="PTHR11963:SF23">
    <property type="entry name" value="CYTOSOL AMINOPEPTIDASE"/>
    <property type="match status" value="1"/>
</dbReference>
<dbReference type="EC" id="3.4.11.1" evidence="8"/>
<evidence type="ECO:0000256" key="4">
    <source>
        <dbReference type="ARBA" id="ARBA00022438"/>
    </source>
</evidence>
<keyword evidence="8" id="KW-0963">Cytoplasm</keyword>
<dbReference type="Gene3D" id="3.40.220.10">
    <property type="entry name" value="Leucine Aminopeptidase, subunit E, domain 1"/>
    <property type="match status" value="1"/>
</dbReference>
<comment type="catalytic activity">
    <reaction evidence="1 8">
        <text>Release of an N-terminal amino acid, Xaa-|-Yaa-, in which Xaa is preferably Leu, but may be other amino acids including Pro although not Arg or Lys, and Yaa may be Pro. Amino acid amides and methyl esters are also readily hydrolyzed, but rates on arylamides are exceedingly low.</text>
        <dbReference type="EC" id="3.4.11.1"/>
    </reaction>
</comment>
<feature type="active site" evidence="8">
    <location>
        <position position="285"/>
    </location>
</feature>
<evidence type="ECO:0000256" key="5">
    <source>
        <dbReference type="ARBA" id="ARBA00022670"/>
    </source>
</evidence>
<dbReference type="GO" id="GO:0006508">
    <property type="term" value="P:proteolysis"/>
    <property type="evidence" value="ECO:0007669"/>
    <property type="project" value="UniProtKB-KW"/>
</dbReference>
<feature type="binding site" evidence="8">
    <location>
        <position position="357"/>
    </location>
    <ligand>
        <name>Mn(2+)</name>
        <dbReference type="ChEBI" id="CHEBI:29035"/>
        <label>2</label>
    </ligand>
</feature>
<evidence type="ECO:0000313" key="11">
    <source>
        <dbReference type="Proteomes" id="UP000295341"/>
    </source>
</evidence>
<dbReference type="OrthoDB" id="9809354at2"/>
<dbReference type="PRINTS" id="PR00481">
    <property type="entry name" value="LAMNOPPTDASE"/>
</dbReference>
<comment type="function">
    <text evidence="8">Presumably involved in the processing and regular turnover of intracellular proteins. Catalyzes the removal of unsubstituted N-terminal amino acids from various peptides.</text>
</comment>
<keyword evidence="5 8" id="KW-0645">Protease</keyword>
<dbReference type="PROSITE" id="PS00631">
    <property type="entry name" value="CYTOSOL_AP"/>
    <property type="match status" value="1"/>
</dbReference>
<keyword evidence="7 8" id="KW-0464">Manganese</keyword>
<dbReference type="EC" id="3.4.11.10" evidence="8"/>
<dbReference type="InterPro" id="IPR023042">
    <property type="entry name" value="Peptidase_M17_leu_NH2_pept"/>
</dbReference>